<reference evidence="1 2" key="1">
    <citation type="submission" date="2019-02" db="EMBL/GenBank/DDBJ databases">
        <title>Pseudomonas spp from wheat grain.</title>
        <authorList>
            <person name="Cho G.-S."/>
            <person name="Franz C.M.A.P."/>
        </authorList>
    </citation>
    <scope>NUCLEOTIDE SEQUENCE [LARGE SCALE GENOMIC DNA]</scope>
    <source>
        <strain evidence="1 2">133NRW</strain>
    </source>
</reference>
<dbReference type="Proteomes" id="UP000293369">
    <property type="component" value="Unassembled WGS sequence"/>
</dbReference>
<organism evidence="1 2">
    <name type="scientific">Pseudomonas orientalis</name>
    <dbReference type="NCBI Taxonomy" id="76758"/>
    <lineage>
        <taxon>Bacteria</taxon>
        <taxon>Pseudomonadati</taxon>
        <taxon>Pseudomonadota</taxon>
        <taxon>Gammaproteobacteria</taxon>
        <taxon>Pseudomonadales</taxon>
        <taxon>Pseudomonadaceae</taxon>
        <taxon>Pseudomonas</taxon>
    </lineage>
</organism>
<evidence type="ECO:0000313" key="2">
    <source>
        <dbReference type="Proteomes" id="UP000293369"/>
    </source>
</evidence>
<protein>
    <submittedName>
        <fullName evidence="1">Uncharacterized protein</fullName>
    </submittedName>
</protein>
<accession>A0A4Q7D756</accession>
<name>A0A4Q7D756_9PSED</name>
<proteinExistence type="predicted"/>
<comment type="caution">
    <text evidence="1">The sequence shown here is derived from an EMBL/GenBank/DDBJ whole genome shotgun (WGS) entry which is preliminary data.</text>
</comment>
<dbReference type="EMBL" id="SGFE01000011">
    <property type="protein sequence ID" value="RZI32379.1"/>
    <property type="molecule type" value="Genomic_DNA"/>
</dbReference>
<gene>
    <name evidence="1" type="ORF">EUX57_07605</name>
</gene>
<sequence length="77" mass="8704">MVDHRAVDPRQPKSGFDLHGRLSAILFKCQAAARARPTLLILRVRELYAGELIHALDDSRPCWQNDAPRPYALGDRP</sequence>
<evidence type="ECO:0000313" key="1">
    <source>
        <dbReference type="EMBL" id="RZI32379.1"/>
    </source>
</evidence>
<dbReference type="AlphaFoldDB" id="A0A4Q7D756"/>